<organism evidence="5 6">
    <name type="scientific">Streptosporangium subroseum</name>
    <dbReference type="NCBI Taxonomy" id="106412"/>
    <lineage>
        <taxon>Bacteria</taxon>
        <taxon>Bacillati</taxon>
        <taxon>Actinomycetota</taxon>
        <taxon>Actinomycetes</taxon>
        <taxon>Streptosporangiales</taxon>
        <taxon>Streptosporangiaceae</taxon>
        <taxon>Streptosporangium</taxon>
    </lineage>
</organism>
<protein>
    <submittedName>
        <fullName evidence="5">GntR family transcriptional regulator</fullName>
    </submittedName>
</protein>
<reference evidence="5 6" key="1">
    <citation type="submission" date="2017-06" db="EMBL/GenBank/DDBJ databases">
        <authorList>
            <person name="Kim H.J."/>
            <person name="Triplett B.A."/>
        </authorList>
    </citation>
    <scope>NUCLEOTIDE SEQUENCE [LARGE SCALE GENOMIC DNA]</scope>
    <source>
        <strain evidence="5 6">CGMCC 4.2132</strain>
    </source>
</reference>
<dbReference type="AlphaFoldDB" id="A0A239AFR3"/>
<dbReference type="Pfam" id="PF00392">
    <property type="entry name" value="GntR"/>
    <property type="match status" value="1"/>
</dbReference>
<dbReference type="SMART" id="SM00345">
    <property type="entry name" value="HTH_GNTR"/>
    <property type="match status" value="1"/>
</dbReference>
<keyword evidence="6" id="KW-1185">Reference proteome</keyword>
<dbReference type="InterPro" id="IPR028978">
    <property type="entry name" value="Chorismate_lyase_/UTRA_dom_sf"/>
</dbReference>
<dbReference type="InterPro" id="IPR011663">
    <property type="entry name" value="UTRA"/>
</dbReference>
<evidence type="ECO:0000256" key="1">
    <source>
        <dbReference type="ARBA" id="ARBA00023015"/>
    </source>
</evidence>
<dbReference type="InterPro" id="IPR036388">
    <property type="entry name" value="WH-like_DNA-bd_sf"/>
</dbReference>
<dbReference type="OrthoDB" id="4535513at2"/>
<accession>A0A239AFR3</accession>
<dbReference type="PROSITE" id="PS50949">
    <property type="entry name" value="HTH_GNTR"/>
    <property type="match status" value="1"/>
</dbReference>
<dbReference type="GO" id="GO:0003700">
    <property type="term" value="F:DNA-binding transcription factor activity"/>
    <property type="evidence" value="ECO:0007669"/>
    <property type="project" value="InterPro"/>
</dbReference>
<dbReference type="Gene3D" id="1.10.10.10">
    <property type="entry name" value="Winged helix-like DNA-binding domain superfamily/Winged helix DNA-binding domain"/>
    <property type="match status" value="1"/>
</dbReference>
<dbReference type="SUPFAM" id="SSF64288">
    <property type="entry name" value="Chorismate lyase-like"/>
    <property type="match status" value="1"/>
</dbReference>
<evidence type="ECO:0000313" key="5">
    <source>
        <dbReference type="EMBL" id="SNR94172.1"/>
    </source>
</evidence>
<dbReference type="GO" id="GO:0003677">
    <property type="term" value="F:DNA binding"/>
    <property type="evidence" value="ECO:0007669"/>
    <property type="project" value="UniProtKB-KW"/>
</dbReference>
<keyword evidence="1" id="KW-0805">Transcription regulation</keyword>
<keyword evidence="3" id="KW-0804">Transcription</keyword>
<dbReference type="PANTHER" id="PTHR44846:SF1">
    <property type="entry name" value="MANNOSYL-D-GLYCERATE TRANSPORT_METABOLISM SYSTEM REPRESSOR MNGR-RELATED"/>
    <property type="match status" value="1"/>
</dbReference>
<dbReference type="Proteomes" id="UP000198282">
    <property type="component" value="Unassembled WGS sequence"/>
</dbReference>
<sequence>MSGTVHLKHRRIAVALEREIRSGQVERGTRLPGELSLARRFGVSRTTVRTALAELNEAGLISTRTGKGSFVMFDGRPLDDRLGWAHALAAQGAETRVRVLAITARRDDRLAERLNLDSPEVIVVERVREIVPRTVVSYECSRVPALEGLSELPGRGLGGDSLTEELGRAGLHADRGEQRVRGRRIDEREAALLGRDAGEWFLNTERTSWTAGGAFVEHVDSLLDPEHFQLLLNFNESAS</sequence>
<dbReference type="InterPro" id="IPR050679">
    <property type="entry name" value="Bact_HTH_transcr_reg"/>
</dbReference>
<dbReference type="InterPro" id="IPR000524">
    <property type="entry name" value="Tscrpt_reg_HTH_GntR"/>
</dbReference>
<feature type="domain" description="HTH gntR-type" evidence="4">
    <location>
        <begin position="6"/>
        <end position="74"/>
    </location>
</feature>
<proteinExistence type="predicted"/>
<dbReference type="Pfam" id="PF07702">
    <property type="entry name" value="UTRA"/>
    <property type="match status" value="1"/>
</dbReference>
<evidence type="ECO:0000256" key="2">
    <source>
        <dbReference type="ARBA" id="ARBA00023125"/>
    </source>
</evidence>
<keyword evidence="2" id="KW-0238">DNA-binding</keyword>
<dbReference type="PRINTS" id="PR00035">
    <property type="entry name" value="HTHGNTR"/>
</dbReference>
<dbReference type="EMBL" id="FZOD01000001">
    <property type="protein sequence ID" value="SNR94172.1"/>
    <property type="molecule type" value="Genomic_DNA"/>
</dbReference>
<name>A0A239AFR3_9ACTN</name>
<dbReference type="InterPro" id="IPR036390">
    <property type="entry name" value="WH_DNA-bd_sf"/>
</dbReference>
<dbReference type="SMART" id="SM00866">
    <property type="entry name" value="UTRA"/>
    <property type="match status" value="1"/>
</dbReference>
<evidence type="ECO:0000313" key="6">
    <source>
        <dbReference type="Proteomes" id="UP000198282"/>
    </source>
</evidence>
<dbReference type="SUPFAM" id="SSF46785">
    <property type="entry name" value="Winged helix' DNA-binding domain"/>
    <property type="match status" value="1"/>
</dbReference>
<dbReference type="PANTHER" id="PTHR44846">
    <property type="entry name" value="MANNOSYL-D-GLYCERATE TRANSPORT/METABOLISM SYSTEM REPRESSOR MNGR-RELATED"/>
    <property type="match status" value="1"/>
</dbReference>
<dbReference type="CDD" id="cd07377">
    <property type="entry name" value="WHTH_GntR"/>
    <property type="match status" value="1"/>
</dbReference>
<evidence type="ECO:0000256" key="3">
    <source>
        <dbReference type="ARBA" id="ARBA00023163"/>
    </source>
</evidence>
<evidence type="ECO:0000259" key="4">
    <source>
        <dbReference type="PROSITE" id="PS50949"/>
    </source>
</evidence>
<dbReference type="Gene3D" id="3.40.1410.10">
    <property type="entry name" value="Chorismate lyase-like"/>
    <property type="match status" value="1"/>
</dbReference>
<dbReference type="RefSeq" id="WP_089205323.1">
    <property type="nucleotide sequence ID" value="NZ_FZOD01000001.1"/>
</dbReference>
<gene>
    <name evidence="5" type="ORF">SAMN05216276_1001353</name>
</gene>
<dbReference type="GO" id="GO:0045892">
    <property type="term" value="P:negative regulation of DNA-templated transcription"/>
    <property type="evidence" value="ECO:0007669"/>
    <property type="project" value="TreeGrafter"/>
</dbReference>